<feature type="transmembrane region" description="Helical" evidence="6">
    <location>
        <begin position="12"/>
        <end position="32"/>
    </location>
</feature>
<sequence>MARISNGFITGLNILTLLIAFSALGLSLWFHVKPDSTCQRVTRMPLLIVGAALLLISVAGLVGSCCRVSILLWLYLSVLFVMIIGLIIFTLFTIIVTNKGVGRALSNRGVGDQRLGDYSRWLQKYVVNAKNWDEIKSCLVEVKLCQTIEGGMDEDFYKQKLSHIQSGCCKPPSYCGLEFENATSWRMPKNGPAVPDPDCRTWSNDVKQLCFDCEACKTAILDNIKREWRVLALINICIIVFVTIVYSVGCCALRNNHSYGYMKHRGGPYA</sequence>
<accession>A0ABR0CSI0</accession>
<proteinExistence type="inferred from homology"/>
<evidence type="ECO:0000256" key="2">
    <source>
        <dbReference type="ARBA" id="ARBA00006840"/>
    </source>
</evidence>
<dbReference type="PANTHER" id="PTHR32191">
    <property type="entry name" value="TETRASPANIN-8-RELATED"/>
    <property type="match status" value="1"/>
</dbReference>
<dbReference type="InterPro" id="IPR044991">
    <property type="entry name" value="TET_plant"/>
</dbReference>
<dbReference type="Pfam" id="PF00335">
    <property type="entry name" value="Tetraspanin"/>
    <property type="match status" value="1"/>
</dbReference>
<feature type="transmembrane region" description="Helical" evidence="6">
    <location>
        <begin position="44"/>
        <end position="64"/>
    </location>
</feature>
<evidence type="ECO:0008006" key="9">
    <source>
        <dbReference type="Google" id="ProtNLM"/>
    </source>
</evidence>
<dbReference type="Proteomes" id="UP001291926">
    <property type="component" value="Unassembled WGS sequence"/>
</dbReference>
<keyword evidence="8" id="KW-1185">Reference proteome</keyword>
<keyword evidence="4 6" id="KW-1133">Transmembrane helix</keyword>
<evidence type="ECO:0000256" key="3">
    <source>
        <dbReference type="ARBA" id="ARBA00022692"/>
    </source>
</evidence>
<comment type="similarity">
    <text evidence="2">Belongs to the tetraspanin (TM4SF) family.</text>
</comment>
<dbReference type="InterPro" id="IPR018499">
    <property type="entry name" value="Tetraspanin/Peripherin"/>
</dbReference>
<feature type="transmembrane region" description="Helical" evidence="6">
    <location>
        <begin position="70"/>
        <end position="96"/>
    </location>
</feature>
<evidence type="ECO:0000256" key="4">
    <source>
        <dbReference type="ARBA" id="ARBA00022989"/>
    </source>
</evidence>
<keyword evidence="3 6" id="KW-0812">Transmembrane</keyword>
<evidence type="ECO:0000256" key="6">
    <source>
        <dbReference type="SAM" id="Phobius"/>
    </source>
</evidence>
<evidence type="ECO:0000256" key="1">
    <source>
        <dbReference type="ARBA" id="ARBA00004141"/>
    </source>
</evidence>
<name>A0ABR0CSI0_9LAMI</name>
<protein>
    <recommendedName>
        <fullName evidence="9">Tetraspanin-8</fullName>
    </recommendedName>
</protein>
<organism evidence="7 8">
    <name type="scientific">Penstemon davidsonii</name>
    <dbReference type="NCBI Taxonomy" id="160366"/>
    <lineage>
        <taxon>Eukaryota</taxon>
        <taxon>Viridiplantae</taxon>
        <taxon>Streptophyta</taxon>
        <taxon>Embryophyta</taxon>
        <taxon>Tracheophyta</taxon>
        <taxon>Spermatophyta</taxon>
        <taxon>Magnoliopsida</taxon>
        <taxon>eudicotyledons</taxon>
        <taxon>Gunneridae</taxon>
        <taxon>Pentapetalae</taxon>
        <taxon>asterids</taxon>
        <taxon>lamiids</taxon>
        <taxon>Lamiales</taxon>
        <taxon>Plantaginaceae</taxon>
        <taxon>Cheloneae</taxon>
        <taxon>Penstemon</taxon>
    </lineage>
</organism>
<comment type="caution">
    <text evidence="7">The sequence shown here is derived from an EMBL/GenBank/DDBJ whole genome shotgun (WGS) entry which is preliminary data.</text>
</comment>
<feature type="transmembrane region" description="Helical" evidence="6">
    <location>
        <begin position="230"/>
        <end position="249"/>
    </location>
</feature>
<dbReference type="EMBL" id="JAYDYQ010002687">
    <property type="protein sequence ID" value="KAK4479436.1"/>
    <property type="molecule type" value="Genomic_DNA"/>
</dbReference>
<evidence type="ECO:0000256" key="5">
    <source>
        <dbReference type="ARBA" id="ARBA00023136"/>
    </source>
</evidence>
<evidence type="ECO:0000313" key="7">
    <source>
        <dbReference type="EMBL" id="KAK4479436.1"/>
    </source>
</evidence>
<evidence type="ECO:0000313" key="8">
    <source>
        <dbReference type="Proteomes" id="UP001291926"/>
    </source>
</evidence>
<reference evidence="7 8" key="1">
    <citation type="journal article" date="2023" name="bioRxiv">
        <title>Genome report: Whole genome sequence and annotation of Penstemon davidsonii.</title>
        <authorList>
            <person name="Ostevik K.L."/>
            <person name="Alabady M."/>
            <person name="Zhang M."/>
            <person name="Rausher M.D."/>
        </authorList>
    </citation>
    <scope>NUCLEOTIDE SEQUENCE [LARGE SCALE GENOMIC DNA]</scope>
    <source>
        <strain evidence="7">DNT005</strain>
        <tissue evidence="7">Whole leaf</tissue>
    </source>
</reference>
<comment type="subcellular location">
    <subcellularLocation>
        <location evidence="1">Membrane</location>
        <topology evidence="1">Multi-pass membrane protein</topology>
    </subcellularLocation>
</comment>
<gene>
    <name evidence="7" type="ORF">RD792_014950</name>
</gene>
<keyword evidence="5 6" id="KW-0472">Membrane</keyword>